<reference evidence="3 4" key="1">
    <citation type="journal article" date="2019" name="PLoS Biol.">
        <title>Sex chromosomes control vertical transmission of feminizing Wolbachia symbionts in an isopod.</title>
        <authorList>
            <person name="Becking T."/>
            <person name="Chebbi M.A."/>
            <person name="Giraud I."/>
            <person name="Moumen B."/>
            <person name="Laverre T."/>
            <person name="Caubet Y."/>
            <person name="Peccoud J."/>
            <person name="Gilbert C."/>
            <person name="Cordaux R."/>
        </authorList>
    </citation>
    <scope>NUCLEOTIDE SEQUENCE [LARGE SCALE GENOMIC DNA]</scope>
    <source>
        <strain evidence="3">ANa2</strain>
        <tissue evidence="3">Whole body excluding digestive tract and cuticle</tissue>
    </source>
</reference>
<dbReference type="GO" id="GO:0008374">
    <property type="term" value="F:O-acyltransferase activity"/>
    <property type="evidence" value="ECO:0007669"/>
    <property type="project" value="InterPro"/>
</dbReference>
<dbReference type="InterPro" id="IPR009721">
    <property type="entry name" value="O-acyltransferase_WSD1_C"/>
</dbReference>
<dbReference type="InterPro" id="IPR045034">
    <property type="entry name" value="O-acyltransferase_WSD1-like"/>
</dbReference>
<evidence type="ECO:0000313" key="4">
    <source>
        <dbReference type="Proteomes" id="UP000326759"/>
    </source>
</evidence>
<evidence type="ECO:0000313" key="3">
    <source>
        <dbReference type="EMBL" id="KAB7496907.1"/>
    </source>
</evidence>
<dbReference type="Proteomes" id="UP000326759">
    <property type="component" value="Unassembled WGS sequence"/>
</dbReference>
<evidence type="ECO:0000259" key="2">
    <source>
        <dbReference type="Pfam" id="PF06974"/>
    </source>
</evidence>
<proteinExistence type="predicted"/>
<sequence>MKFFVIIKYIIMTLFGFSLTLILIPILLPFALFFGFICLIAQIVIKFKYGMQTRKARGTDVVHGKRTVHSYPIINIAIRIKGKLDRKLICEKTLTLINDHFNTNGEKTYKRLTEIYSSAFGYNIWKPFDNFCIENHVNEVSLDEVYGTHKNTENQKEHCQNYKTLARKETFNEEMPKCNVKWSELMKLILDKYGMKIFDENKPQWEILLVKDDKDSYTVLYRFHHALSDGIYLSRMFCEDMIDVPYFLFAKYRPPHPAIRFLTSVWSITLLPFGLWKIVSHRDLNPLHGKRLSGKKKFFVSEKIPMETLRKIQTNSSFRVSVHSILFSCISYTLAKHFYRRNHIIPEVTALTPIPLQNKSHPIKMKNKFAVGAINFPVSLTMADPTNGKGTNYKWEKSALRRLELVKKSLNEMAHDISLLPLNSLINGFCSVLPTAIAEQLLSVRGCTLAISHLPGAKVKSKIYDGEIMDHMFWIPDREPMGVGFSIYSYNGFLRVGLLIDSALIKSDQDGFFMLESFKSEISNLLSETQEDAKKKDDEKIAEMLQAVP</sequence>
<name>A0A5N5SSB4_9CRUS</name>
<dbReference type="OrthoDB" id="619536at2759"/>
<dbReference type="GO" id="GO:0005886">
    <property type="term" value="C:plasma membrane"/>
    <property type="evidence" value="ECO:0007669"/>
    <property type="project" value="TreeGrafter"/>
</dbReference>
<feature type="domain" description="O-acyltransferase WSD1 C-terminal" evidence="2">
    <location>
        <begin position="398"/>
        <end position="507"/>
    </location>
</feature>
<keyword evidence="4" id="KW-1185">Reference proteome</keyword>
<dbReference type="PANTHER" id="PTHR31650:SF1">
    <property type="entry name" value="WAX ESTER SYNTHASE_DIACYLGLYCEROL ACYLTRANSFERASE 4-RELATED"/>
    <property type="match status" value="1"/>
</dbReference>
<organism evidence="3 4">
    <name type="scientific">Armadillidium nasatum</name>
    <dbReference type="NCBI Taxonomy" id="96803"/>
    <lineage>
        <taxon>Eukaryota</taxon>
        <taxon>Metazoa</taxon>
        <taxon>Ecdysozoa</taxon>
        <taxon>Arthropoda</taxon>
        <taxon>Crustacea</taxon>
        <taxon>Multicrustacea</taxon>
        <taxon>Malacostraca</taxon>
        <taxon>Eumalacostraca</taxon>
        <taxon>Peracarida</taxon>
        <taxon>Isopoda</taxon>
        <taxon>Oniscidea</taxon>
        <taxon>Crinocheta</taxon>
        <taxon>Armadillidiidae</taxon>
        <taxon>Armadillidium</taxon>
    </lineage>
</organism>
<dbReference type="Pfam" id="PF06974">
    <property type="entry name" value="WS_DGAT_C"/>
    <property type="match status" value="1"/>
</dbReference>
<keyword evidence="1" id="KW-1133">Transmembrane helix</keyword>
<keyword evidence="1" id="KW-0472">Membrane</keyword>
<feature type="transmembrane region" description="Helical" evidence="1">
    <location>
        <begin position="7"/>
        <end position="24"/>
    </location>
</feature>
<protein>
    <recommendedName>
        <fullName evidence="2">O-acyltransferase WSD1 C-terminal domain-containing protein</fullName>
    </recommendedName>
</protein>
<dbReference type="GO" id="GO:0019432">
    <property type="term" value="P:triglyceride biosynthetic process"/>
    <property type="evidence" value="ECO:0007669"/>
    <property type="project" value="TreeGrafter"/>
</dbReference>
<dbReference type="EMBL" id="SEYY01020928">
    <property type="protein sequence ID" value="KAB7496907.1"/>
    <property type="molecule type" value="Genomic_DNA"/>
</dbReference>
<comment type="caution">
    <text evidence="3">The sequence shown here is derived from an EMBL/GenBank/DDBJ whole genome shotgun (WGS) entry which is preliminary data.</text>
</comment>
<evidence type="ECO:0000256" key="1">
    <source>
        <dbReference type="SAM" id="Phobius"/>
    </source>
</evidence>
<keyword evidence="1" id="KW-0812">Transmembrane</keyword>
<accession>A0A5N5SSB4</accession>
<dbReference type="PANTHER" id="PTHR31650">
    <property type="entry name" value="O-ACYLTRANSFERASE (WSD1-LIKE) FAMILY PROTEIN"/>
    <property type="match status" value="1"/>
</dbReference>
<dbReference type="AlphaFoldDB" id="A0A5N5SSB4"/>
<gene>
    <name evidence="3" type="ORF">Anas_08602</name>
</gene>